<reference evidence="2 3" key="1">
    <citation type="journal article" date="2022" name="Int. J. Syst. Evol. Microbiol.">
        <title>Noviherbaspirillum aridicola sp. nov., isolated from an arid soil in Pakistan.</title>
        <authorList>
            <person name="Khan I.U."/>
            <person name="Saqib M."/>
            <person name="Amin A."/>
            <person name="Hussain F."/>
            <person name="Li L."/>
            <person name="Liu Y.H."/>
            <person name="Fang B.Z."/>
            <person name="Ahmed I."/>
            <person name="Li W.J."/>
        </authorList>
    </citation>
    <scope>NUCLEOTIDE SEQUENCE [LARGE SCALE GENOMIC DNA]</scope>
    <source>
        <strain evidence="2 3">NCCP-691</strain>
    </source>
</reference>
<dbReference type="Gene3D" id="2.20.130.30">
    <property type="entry name" value="Protein of unknown function DUF2782"/>
    <property type="match status" value="1"/>
</dbReference>
<evidence type="ECO:0000313" key="2">
    <source>
        <dbReference type="EMBL" id="GIZ52923.1"/>
    </source>
</evidence>
<feature type="compositionally biased region" description="Basic and acidic residues" evidence="1">
    <location>
        <begin position="141"/>
        <end position="152"/>
    </location>
</feature>
<name>A0ABQ4Q6Y3_9BURK</name>
<gene>
    <name evidence="2" type="ORF">NCCP691_29370</name>
</gene>
<feature type="region of interest" description="Disordered" evidence="1">
    <location>
        <begin position="45"/>
        <end position="163"/>
    </location>
</feature>
<dbReference type="PROSITE" id="PS51257">
    <property type="entry name" value="PROKAR_LIPOPROTEIN"/>
    <property type="match status" value="1"/>
</dbReference>
<evidence type="ECO:0000256" key="1">
    <source>
        <dbReference type="SAM" id="MobiDB-lite"/>
    </source>
</evidence>
<comment type="caution">
    <text evidence="2">The sequence shown here is derived from an EMBL/GenBank/DDBJ whole genome shotgun (WGS) entry which is preliminary data.</text>
</comment>
<accession>A0ABQ4Q6Y3</accession>
<keyword evidence="3" id="KW-1185">Reference proteome</keyword>
<dbReference type="Pfam" id="PF11191">
    <property type="entry name" value="DUF2782"/>
    <property type="match status" value="1"/>
</dbReference>
<organism evidence="2 3">
    <name type="scientific">Noviherbaspirillum aridicola</name>
    <dbReference type="NCBI Taxonomy" id="2849687"/>
    <lineage>
        <taxon>Bacteria</taxon>
        <taxon>Pseudomonadati</taxon>
        <taxon>Pseudomonadota</taxon>
        <taxon>Betaproteobacteria</taxon>
        <taxon>Burkholderiales</taxon>
        <taxon>Oxalobacteraceae</taxon>
        <taxon>Noviherbaspirillum</taxon>
    </lineage>
</organism>
<evidence type="ECO:0000313" key="3">
    <source>
        <dbReference type="Proteomes" id="UP000887222"/>
    </source>
</evidence>
<proteinExistence type="predicted"/>
<dbReference type="EMBL" id="BPMK01000013">
    <property type="protein sequence ID" value="GIZ52923.1"/>
    <property type="molecule type" value="Genomic_DNA"/>
</dbReference>
<feature type="compositionally biased region" description="Pro residues" evidence="1">
    <location>
        <begin position="154"/>
        <end position="163"/>
    </location>
</feature>
<evidence type="ECO:0008006" key="4">
    <source>
        <dbReference type="Google" id="ProtNLM"/>
    </source>
</evidence>
<dbReference type="Proteomes" id="UP000887222">
    <property type="component" value="Unassembled WGS sequence"/>
</dbReference>
<feature type="compositionally biased region" description="Basic and acidic residues" evidence="1">
    <location>
        <begin position="72"/>
        <end position="86"/>
    </location>
</feature>
<protein>
    <recommendedName>
        <fullName evidence="4">DUF2782 domain-containing protein</fullName>
    </recommendedName>
</protein>
<sequence>MARDIAKGAPADSQQKNIIMRSLTLPTLAAACIAAYAISLPVAAQQRGGNDAPPPPQLEKLEEGEEPAVTIRKPEQERTTTTEKRAPGGKVTEVKVSTGGSTYYLRPNDQAGSALPGDAQSNGARAPQWEVKTFDLTPQRDPQEEAAAREAAEVPPPPAPQKK</sequence>
<dbReference type="InterPro" id="IPR021357">
    <property type="entry name" value="DUF2782"/>
</dbReference>